<dbReference type="Proteomes" id="UP000037558">
    <property type="component" value="Unassembled WGS sequence"/>
</dbReference>
<keyword evidence="12" id="KW-1185">Reference proteome</keyword>
<keyword evidence="5 9" id="KW-0210">Decarboxylase</keyword>
<dbReference type="PANTHER" id="PTHR22854:SF2">
    <property type="entry name" value="INDOLE-3-GLYCEROL-PHOSPHATE SYNTHASE"/>
    <property type="match status" value="1"/>
</dbReference>
<dbReference type="CDD" id="cd00331">
    <property type="entry name" value="IGPS"/>
    <property type="match status" value="1"/>
</dbReference>
<dbReference type="PROSITE" id="PS00614">
    <property type="entry name" value="IGPS"/>
    <property type="match status" value="1"/>
</dbReference>
<dbReference type="RefSeq" id="WP_053402309.1">
    <property type="nucleotide sequence ID" value="NZ_JAUKEN010000001.1"/>
</dbReference>
<dbReference type="NCBIfam" id="NF001375">
    <property type="entry name" value="PRK00278.2-2"/>
    <property type="match status" value="1"/>
</dbReference>
<organism evidence="11 12">
    <name type="scientific">Priestia koreensis</name>
    <dbReference type="NCBI Taxonomy" id="284581"/>
    <lineage>
        <taxon>Bacteria</taxon>
        <taxon>Bacillati</taxon>
        <taxon>Bacillota</taxon>
        <taxon>Bacilli</taxon>
        <taxon>Bacillales</taxon>
        <taxon>Bacillaceae</taxon>
        <taxon>Priestia</taxon>
    </lineage>
</organism>
<dbReference type="GO" id="GO:0004640">
    <property type="term" value="F:phosphoribosylanthranilate isomerase activity"/>
    <property type="evidence" value="ECO:0007669"/>
    <property type="project" value="TreeGrafter"/>
</dbReference>
<evidence type="ECO:0000256" key="2">
    <source>
        <dbReference type="ARBA" id="ARBA00004696"/>
    </source>
</evidence>
<dbReference type="InterPro" id="IPR013785">
    <property type="entry name" value="Aldolase_TIM"/>
</dbReference>
<dbReference type="Gene3D" id="3.20.20.70">
    <property type="entry name" value="Aldolase class I"/>
    <property type="match status" value="1"/>
</dbReference>
<evidence type="ECO:0000256" key="1">
    <source>
        <dbReference type="ARBA" id="ARBA00001633"/>
    </source>
</evidence>
<dbReference type="InterPro" id="IPR001468">
    <property type="entry name" value="Indole-3-GlycerolPSynthase_CS"/>
</dbReference>
<evidence type="ECO:0000256" key="4">
    <source>
        <dbReference type="ARBA" id="ARBA00022605"/>
    </source>
</evidence>
<dbReference type="Pfam" id="PF00218">
    <property type="entry name" value="IGPS"/>
    <property type="match status" value="1"/>
</dbReference>
<keyword evidence="6 9" id="KW-0822">Tryptophan biosynthesis</keyword>
<dbReference type="GO" id="GO:0000162">
    <property type="term" value="P:L-tryptophan biosynthetic process"/>
    <property type="evidence" value="ECO:0007669"/>
    <property type="project" value="UniProtKB-UniRule"/>
</dbReference>
<feature type="domain" description="Indole-3-glycerol phosphate synthase" evidence="10">
    <location>
        <begin position="2"/>
        <end position="247"/>
    </location>
</feature>
<keyword evidence="4 9" id="KW-0028">Amino-acid biosynthesis</keyword>
<dbReference type="NCBIfam" id="NF001377">
    <property type="entry name" value="PRK00278.2-4"/>
    <property type="match status" value="1"/>
</dbReference>
<dbReference type="EMBL" id="LILC01000019">
    <property type="protein sequence ID" value="KOO44099.1"/>
    <property type="molecule type" value="Genomic_DNA"/>
</dbReference>
<keyword evidence="8 9" id="KW-0456">Lyase</keyword>
<proteinExistence type="inferred from homology"/>
<dbReference type="InterPro" id="IPR011060">
    <property type="entry name" value="RibuloseP-bd_barrel"/>
</dbReference>
<dbReference type="OrthoDB" id="9804217at2"/>
<gene>
    <name evidence="9" type="primary">trpC</name>
    <name evidence="11" type="ORF">AMD01_15375</name>
</gene>
<dbReference type="PATRIC" id="fig|284581.3.peg.4153"/>
<comment type="pathway">
    <text evidence="2 9">Amino-acid biosynthesis; L-tryptophan biosynthesis; L-tryptophan from chorismate: step 4/5.</text>
</comment>
<evidence type="ECO:0000259" key="10">
    <source>
        <dbReference type="Pfam" id="PF00218"/>
    </source>
</evidence>
<accession>A0A0M0KZ73</accession>
<dbReference type="GO" id="GO:0004425">
    <property type="term" value="F:indole-3-glycerol-phosphate synthase activity"/>
    <property type="evidence" value="ECO:0007669"/>
    <property type="project" value="UniProtKB-UniRule"/>
</dbReference>
<comment type="similarity">
    <text evidence="3 9">Belongs to the TrpC family.</text>
</comment>
<dbReference type="InterPro" id="IPR013798">
    <property type="entry name" value="Indole-3-glycerol_P_synth_dom"/>
</dbReference>
<evidence type="ECO:0000256" key="7">
    <source>
        <dbReference type="ARBA" id="ARBA00023141"/>
    </source>
</evidence>
<reference evidence="12" key="1">
    <citation type="submission" date="2015-08" db="EMBL/GenBank/DDBJ databases">
        <title>Fjat-14210 dsm16467.</title>
        <authorList>
            <person name="Liu B."/>
            <person name="Wang J."/>
            <person name="Zhu Y."/>
            <person name="Liu G."/>
            <person name="Chen Q."/>
            <person name="Chen Z."/>
            <person name="Lan J."/>
            <person name="Che J."/>
            <person name="Ge C."/>
            <person name="Shi H."/>
            <person name="Pan Z."/>
            <person name="Liu X."/>
        </authorList>
    </citation>
    <scope>NUCLEOTIDE SEQUENCE [LARGE SCALE GENOMIC DNA]</scope>
    <source>
        <strain evidence="12">DSM 16467</strain>
    </source>
</reference>
<dbReference type="AlphaFoldDB" id="A0A0M0KZ73"/>
<sequence>MLDKILQTKKEEVEALILPEKQEVKKVSFYDALKNPTHTLALIAEVKRASPSKGLIKEDFNHVQIARDYEAGLADALSVLTDQEYFMGNQSFLTDIKKTVNLPVLRKDFIIDPLQVEESVRIGADAILLIGEALEPAKLHELYVQAKESGLDCLVEVHALDTLTGILDVFTPQIVGINNRDLHTFVTSVEQTRKIASYVPKESLIVSESGIVNTADILSVKEAGAEAVLVGETLMRESNQTEAIAHLFGVKHANR</sequence>
<dbReference type="PANTHER" id="PTHR22854">
    <property type="entry name" value="TRYPTOPHAN BIOSYNTHESIS PROTEIN"/>
    <property type="match status" value="1"/>
</dbReference>
<comment type="caution">
    <text evidence="11">The sequence shown here is derived from an EMBL/GenBank/DDBJ whole genome shotgun (WGS) entry which is preliminary data.</text>
</comment>
<comment type="catalytic activity">
    <reaction evidence="1 9">
        <text>1-(2-carboxyphenylamino)-1-deoxy-D-ribulose 5-phosphate + H(+) = (1S,2R)-1-C-(indol-3-yl)glycerol 3-phosphate + CO2 + H2O</text>
        <dbReference type="Rhea" id="RHEA:23476"/>
        <dbReference type="ChEBI" id="CHEBI:15377"/>
        <dbReference type="ChEBI" id="CHEBI:15378"/>
        <dbReference type="ChEBI" id="CHEBI:16526"/>
        <dbReference type="ChEBI" id="CHEBI:58613"/>
        <dbReference type="ChEBI" id="CHEBI:58866"/>
        <dbReference type="EC" id="4.1.1.48"/>
    </reaction>
</comment>
<dbReference type="InterPro" id="IPR045186">
    <property type="entry name" value="Indole-3-glycerol_P_synth"/>
</dbReference>
<dbReference type="UniPathway" id="UPA00035">
    <property type="reaction ID" value="UER00043"/>
</dbReference>
<name>A0A0M0KZ73_9BACI</name>
<evidence type="ECO:0000256" key="5">
    <source>
        <dbReference type="ARBA" id="ARBA00022793"/>
    </source>
</evidence>
<evidence type="ECO:0000256" key="3">
    <source>
        <dbReference type="ARBA" id="ARBA00008737"/>
    </source>
</evidence>
<dbReference type="STRING" id="284581.AMD01_15375"/>
<keyword evidence="7 9" id="KW-0057">Aromatic amino acid biosynthesis</keyword>
<evidence type="ECO:0000256" key="6">
    <source>
        <dbReference type="ARBA" id="ARBA00022822"/>
    </source>
</evidence>
<evidence type="ECO:0000256" key="8">
    <source>
        <dbReference type="ARBA" id="ARBA00023239"/>
    </source>
</evidence>
<protein>
    <recommendedName>
        <fullName evidence="9">Indole-3-glycerol phosphate synthase</fullName>
        <shortName evidence="9">IGPS</shortName>
        <ecNumber evidence="9">4.1.1.48</ecNumber>
    </recommendedName>
</protein>
<dbReference type="FunFam" id="3.20.20.70:FF:000024">
    <property type="entry name" value="Indole-3-glycerol phosphate synthase"/>
    <property type="match status" value="1"/>
</dbReference>
<evidence type="ECO:0000313" key="12">
    <source>
        <dbReference type="Proteomes" id="UP000037558"/>
    </source>
</evidence>
<evidence type="ECO:0000313" key="11">
    <source>
        <dbReference type="EMBL" id="KOO44099.1"/>
    </source>
</evidence>
<dbReference type="HAMAP" id="MF_00134_B">
    <property type="entry name" value="IGPS_B"/>
    <property type="match status" value="1"/>
</dbReference>
<evidence type="ECO:0000256" key="9">
    <source>
        <dbReference type="HAMAP-Rule" id="MF_00134"/>
    </source>
</evidence>
<dbReference type="SUPFAM" id="SSF51366">
    <property type="entry name" value="Ribulose-phoshate binding barrel"/>
    <property type="match status" value="1"/>
</dbReference>
<dbReference type="EC" id="4.1.1.48" evidence="9"/>